<evidence type="ECO:0000313" key="6">
    <source>
        <dbReference type="Proteomes" id="UP000784294"/>
    </source>
</evidence>
<evidence type="ECO:0000256" key="3">
    <source>
        <dbReference type="ARBA" id="ARBA00022737"/>
    </source>
</evidence>
<comment type="caution">
    <text evidence="5">The sequence shown here is derived from an EMBL/GenBank/DDBJ whole genome shotgun (WGS) entry which is preliminary data.</text>
</comment>
<evidence type="ECO:0000256" key="1">
    <source>
        <dbReference type="ARBA" id="ARBA00022468"/>
    </source>
</evidence>
<keyword evidence="2" id="KW-0433">Leucine-rich repeat</keyword>
<dbReference type="GO" id="GO:0048471">
    <property type="term" value="C:perinuclear region of cytoplasm"/>
    <property type="evidence" value="ECO:0007669"/>
    <property type="project" value="TreeGrafter"/>
</dbReference>
<name>A0A448X7J1_9PLAT</name>
<dbReference type="GO" id="GO:0005829">
    <property type="term" value="C:cytosol"/>
    <property type="evidence" value="ECO:0007669"/>
    <property type="project" value="TreeGrafter"/>
</dbReference>
<feature type="region of interest" description="Disordered" evidence="4">
    <location>
        <begin position="142"/>
        <end position="167"/>
    </location>
</feature>
<keyword evidence="6" id="KW-1185">Reference proteome</keyword>
<dbReference type="PANTHER" id="PTHR24113:SF12">
    <property type="entry name" value="RAN GTPASE-ACTIVATING PROTEIN 1"/>
    <property type="match status" value="1"/>
</dbReference>
<keyword evidence="1" id="KW-0343">GTPase activation</keyword>
<keyword evidence="3" id="KW-0677">Repeat</keyword>
<evidence type="ECO:0000256" key="2">
    <source>
        <dbReference type="ARBA" id="ARBA00022614"/>
    </source>
</evidence>
<evidence type="ECO:0000313" key="5">
    <source>
        <dbReference type="EMBL" id="VEL30097.1"/>
    </source>
</evidence>
<dbReference type="InterPro" id="IPR027038">
    <property type="entry name" value="RanGap"/>
</dbReference>
<feature type="compositionally biased region" description="Acidic residues" evidence="4">
    <location>
        <begin position="142"/>
        <end position="160"/>
    </location>
</feature>
<proteinExistence type="predicted"/>
<dbReference type="SMART" id="SM00368">
    <property type="entry name" value="LRR_RI"/>
    <property type="match status" value="4"/>
</dbReference>
<dbReference type="Pfam" id="PF13516">
    <property type="entry name" value="LRR_6"/>
    <property type="match status" value="2"/>
</dbReference>
<dbReference type="EMBL" id="CAAALY010109359">
    <property type="protein sequence ID" value="VEL30097.1"/>
    <property type="molecule type" value="Genomic_DNA"/>
</dbReference>
<dbReference type="AlphaFoldDB" id="A0A448X7J1"/>
<accession>A0A448X7J1</accession>
<gene>
    <name evidence="5" type="ORF">PXEA_LOCUS23537</name>
</gene>
<evidence type="ECO:0000256" key="4">
    <source>
        <dbReference type="SAM" id="MobiDB-lite"/>
    </source>
</evidence>
<organism evidence="5 6">
    <name type="scientific">Protopolystoma xenopodis</name>
    <dbReference type="NCBI Taxonomy" id="117903"/>
    <lineage>
        <taxon>Eukaryota</taxon>
        <taxon>Metazoa</taxon>
        <taxon>Spiralia</taxon>
        <taxon>Lophotrochozoa</taxon>
        <taxon>Platyhelminthes</taxon>
        <taxon>Monogenea</taxon>
        <taxon>Polyopisthocotylea</taxon>
        <taxon>Polystomatidea</taxon>
        <taxon>Polystomatidae</taxon>
        <taxon>Protopolystoma</taxon>
    </lineage>
</organism>
<evidence type="ECO:0008006" key="7">
    <source>
        <dbReference type="Google" id="ProtNLM"/>
    </source>
</evidence>
<sequence>MRVLNLSDNSLTARGSKSIAAVLPFLPNLEILQIDDCLIRSAGADYLSSVLDDNACVPKLQELHLSGNEISRDAAVRLVLSLSTKRHLRYLNLNTNELGSKGIDDVIQAMASIGILHTVFRNGMLKNDQGNITKDVALEAFDDDQGSESEESEDPDEAEGYESRSDDYSDLADADITKLKVTNQSSSAFSFTATLEMLKQTQELSKTSNGPRNESKRNTDSLFSDVPTQGSYTNLFAPPKLTYPSSTSVIPKNDECEITTALVDCLSSESGTLIAFVRLASKLFIDVALNF</sequence>
<dbReference type="GO" id="GO:0005096">
    <property type="term" value="F:GTPase activator activity"/>
    <property type="evidence" value="ECO:0007669"/>
    <property type="project" value="UniProtKB-KW"/>
</dbReference>
<feature type="compositionally biased region" description="Polar residues" evidence="4">
    <location>
        <begin position="203"/>
        <end position="212"/>
    </location>
</feature>
<dbReference type="PANTHER" id="PTHR24113">
    <property type="entry name" value="RAN GTPASE-ACTIVATING PROTEIN 1"/>
    <property type="match status" value="1"/>
</dbReference>
<dbReference type="SUPFAM" id="SSF52047">
    <property type="entry name" value="RNI-like"/>
    <property type="match status" value="1"/>
</dbReference>
<protein>
    <recommendedName>
        <fullName evidence="7">Ran-GTPase activating protein 1 C-terminal domain-containing protein</fullName>
    </recommendedName>
</protein>
<dbReference type="GO" id="GO:0031267">
    <property type="term" value="F:small GTPase binding"/>
    <property type="evidence" value="ECO:0007669"/>
    <property type="project" value="TreeGrafter"/>
</dbReference>
<dbReference type="InterPro" id="IPR001611">
    <property type="entry name" value="Leu-rich_rpt"/>
</dbReference>
<reference evidence="5" key="1">
    <citation type="submission" date="2018-11" db="EMBL/GenBank/DDBJ databases">
        <authorList>
            <consortium name="Pathogen Informatics"/>
        </authorList>
    </citation>
    <scope>NUCLEOTIDE SEQUENCE</scope>
</reference>
<dbReference type="OrthoDB" id="184583at2759"/>
<feature type="region of interest" description="Disordered" evidence="4">
    <location>
        <begin position="203"/>
        <end position="224"/>
    </location>
</feature>
<dbReference type="GO" id="GO:0006913">
    <property type="term" value="P:nucleocytoplasmic transport"/>
    <property type="evidence" value="ECO:0007669"/>
    <property type="project" value="TreeGrafter"/>
</dbReference>
<dbReference type="GO" id="GO:0005634">
    <property type="term" value="C:nucleus"/>
    <property type="evidence" value="ECO:0007669"/>
    <property type="project" value="TreeGrafter"/>
</dbReference>
<dbReference type="InterPro" id="IPR032675">
    <property type="entry name" value="LRR_dom_sf"/>
</dbReference>
<dbReference type="Gene3D" id="3.80.10.10">
    <property type="entry name" value="Ribonuclease Inhibitor"/>
    <property type="match status" value="1"/>
</dbReference>
<dbReference type="Proteomes" id="UP000784294">
    <property type="component" value="Unassembled WGS sequence"/>
</dbReference>